<dbReference type="KEGG" id="nwl:NWFMUON74_64520"/>
<organism evidence="2 3">
    <name type="scientific">Nocardia wallacei</name>
    <dbReference type="NCBI Taxonomy" id="480035"/>
    <lineage>
        <taxon>Bacteria</taxon>
        <taxon>Bacillati</taxon>
        <taxon>Actinomycetota</taxon>
        <taxon>Actinomycetes</taxon>
        <taxon>Mycobacteriales</taxon>
        <taxon>Nocardiaceae</taxon>
        <taxon>Nocardia</taxon>
    </lineage>
</organism>
<dbReference type="AlphaFoldDB" id="A0A7G1KU00"/>
<dbReference type="Proteomes" id="UP000516173">
    <property type="component" value="Chromosome"/>
</dbReference>
<dbReference type="EMBL" id="AP023396">
    <property type="protein sequence ID" value="BCK58680.1"/>
    <property type="molecule type" value="Genomic_DNA"/>
</dbReference>
<name>A0A7G1KU00_9NOCA</name>
<evidence type="ECO:0000313" key="2">
    <source>
        <dbReference type="EMBL" id="BCK58680.1"/>
    </source>
</evidence>
<evidence type="ECO:0000259" key="1">
    <source>
        <dbReference type="Pfam" id="PF01590"/>
    </source>
</evidence>
<protein>
    <submittedName>
        <fullName evidence="2">Putative transcriptional regulator</fullName>
    </submittedName>
</protein>
<evidence type="ECO:0000313" key="3">
    <source>
        <dbReference type="Proteomes" id="UP000516173"/>
    </source>
</evidence>
<dbReference type="Gene3D" id="3.30.450.40">
    <property type="match status" value="1"/>
</dbReference>
<keyword evidence="3" id="KW-1185">Reference proteome</keyword>
<gene>
    <name evidence="2" type="ORF">NWFMUON74_64520</name>
</gene>
<dbReference type="InterPro" id="IPR029016">
    <property type="entry name" value="GAF-like_dom_sf"/>
</dbReference>
<accession>A0A7G1KU00</accession>
<dbReference type="Pfam" id="PF01590">
    <property type="entry name" value="GAF"/>
    <property type="match status" value="1"/>
</dbReference>
<proteinExistence type="predicted"/>
<reference evidence="2 3" key="1">
    <citation type="submission" date="2020-08" db="EMBL/GenBank/DDBJ databases">
        <title>Genome Sequencing of Nocardia wallacei strain FMUON74 and assembly.</title>
        <authorList>
            <person name="Toyokawa M."/>
            <person name="Uesaka K."/>
        </authorList>
    </citation>
    <scope>NUCLEOTIDE SEQUENCE [LARGE SCALE GENOMIC DNA]</scope>
    <source>
        <strain evidence="2 3">FMUON74</strain>
    </source>
</reference>
<feature type="domain" description="GAF" evidence="1">
    <location>
        <begin position="113"/>
        <end position="224"/>
    </location>
</feature>
<dbReference type="InterPro" id="IPR003018">
    <property type="entry name" value="GAF"/>
</dbReference>
<sequence length="451" mass="48336">MVGDLGGGGVVTHEAGPRLDELESHAAQAHHHLAAGPAEWYRLPGLLRPPLLDSWLRSLRAGLDPAGGPDRRGLRGAELSRCRDGHPLAAVLPLIDELLLCEGAGAGLVVVIADRHGRVLWTLGAPNRIAALADTGLREGDDLSERRAGANAVALAVRTGRPAWVHGPEHYLRRMRAVTGAAAPVRAPGGRLTGVLMLAGDPRVVRPDLSALVRAAATAVELELELAAYRRRWPEPDSGDTNADSTAARLRLEVLGRGQPLLTVSGERIVVSQRHAEILLLLAERPDGLSADHLALLLDETDLDNTTVRAAMSRLRTVAGPDILDSRPYRLRGCVATDVAALQTALDAADIPAAVRLYAGPVLPRSTAPGIVDLRDEVRRRLHAAVLDSGDPAVLGHWTARADGRDDVAAWCAYRAVVERDCELYTQVEAKIRLLERQRATDPMLTRDAGR</sequence>